<evidence type="ECO:0000259" key="9">
    <source>
        <dbReference type="PROSITE" id="PS50878"/>
    </source>
</evidence>
<proteinExistence type="predicted"/>
<dbReference type="Gene3D" id="3.10.10.10">
    <property type="entry name" value="HIV Type 1 Reverse Transcriptase, subunit A, domain 1"/>
    <property type="match status" value="1"/>
</dbReference>
<dbReference type="Proteomes" id="UP000198211">
    <property type="component" value="Unassembled WGS sequence"/>
</dbReference>
<dbReference type="InterPro" id="IPR043502">
    <property type="entry name" value="DNA/RNA_pol_sf"/>
</dbReference>
<dbReference type="SUPFAM" id="SSF56672">
    <property type="entry name" value="DNA/RNA polymerases"/>
    <property type="match status" value="1"/>
</dbReference>
<keyword evidence="5" id="KW-0255">Endonuclease</keyword>
<reference evidence="11" key="1">
    <citation type="submission" date="2017-03" db="EMBL/GenBank/DDBJ databases">
        <title>Phytopthora megakarya and P. palmivora, two closely related causual agents of cacao black pod achieved similar genome size and gene model numbers by different mechanisms.</title>
        <authorList>
            <person name="Ali S."/>
            <person name="Shao J."/>
            <person name="Larry D.J."/>
            <person name="Kronmiller B."/>
            <person name="Shen D."/>
            <person name="Strem M.D."/>
            <person name="Melnick R.L."/>
            <person name="Guiltinan M.J."/>
            <person name="Tyler B.M."/>
            <person name="Meinhardt L.W."/>
            <person name="Bailey B.A."/>
        </authorList>
    </citation>
    <scope>NUCLEOTIDE SEQUENCE [LARGE SCALE GENOMIC DNA]</scope>
    <source>
        <strain evidence="11">zdho120</strain>
    </source>
</reference>
<evidence type="ECO:0000256" key="1">
    <source>
        <dbReference type="ARBA" id="ARBA00022670"/>
    </source>
</evidence>
<dbReference type="AlphaFoldDB" id="A0A225V524"/>
<dbReference type="Pfam" id="PF17917">
    <property type="entry name" value="RT_RNaseH"/>
    <property type="match status" value="1"/>
</dbReference>
<keyword evidence="11" id="KW-1185">Reference proteome</keyword>
<dbReference type="FunFam" id="3.10.20.370:FF:000001">
    <property type="entry name" value="Retrovirus-related Pol polyprotein from transposon 17.6-like protein"/>
    <property type="match status" value="1"/>
</dbReference>
<dbReference type="InterPro" id="IPR000477">
    <property type="entry name" value="RT_dom"/>
</dbReference>
<dbReference type="GO" id="GO:0006508">
    <property type="term" value="P:proteolysis"/>
    <property type="evidence" value="ECO:0007669"/>
    <property type="project" value="UniProtKB-KW"/>
</dbReference>
<keyword evidence="1" id="KW-0645">Protease</keyword>
<feature type="domain" description="Reverse transcriptase" evidence="9">
    <location>
        <begin position="144"/>
        <end position="328"/>
    </location>
</feature>
<accession>A0A225V524</accession>
<evidence type="ECO:0000256" key="2">
    <source>
        <dbReference type="ARBA" id="ARBA00022679"/>
    </source>
</evidence>
<keyword evidence="2" id="KW-0808">Transferase</keyword>
<dbReference type="EMBL" id="NBNE01007512">
    <property type="protein sequence ID" value="OWZ00561.1"/>
    <property type="molecule type" value="Genomic_DNA"/>
</dbReference>
<dbReference type="Pfam" id="PF00078">
    <property type="entry name" value="RVT_1"/>
    <property type="match status" value="1"/>
</dbReference>
<organism evidence="10 11">
    <name type="scientific">Phytophthora megakarya</name>
    <dbReference type="NCBI Taxonomy" id="4795"/>
    <lineage>
        <taxon>Eukaryota</taxon>
        <taxon>Sar</taxon>
        <taxon>Stramenopiles</taxon>
        <taxon>Oomycota</taxon>
        <taxon>Peronosporomycetes</taxon>
        <taxon>Peronosporales</taxon>
        <taxon>Peronosporaceae</taxon>
        <taxon>Phytophthora</taxon>
    </lineage>
</organism>
<evidence type="ECO:0000256" key="6">
    <source>
        <dbReference type="ARBA" id="ARBA00022801"/>
    </source>
</evidence>
<dbReference type="PANTHER" id="PTHR37984">
    <property type="entry name" value="PROTEIN CBG26694"/>
    <property type="match status" value="1"/>
</dbReference>
<dbReference type="PANTHER" id="PTHR37984:SF5">
    <property type="entry name" value="PROTEIN NYNRIN-LIKE"/>
    <property type="match status" value="1"/>
</dbReference>
<feature type="region of interest" description="Disordered" evidence="8">
    <location>
        <begin position="549"/>
        <end position="568"/>
    </location>
</feature>
<protein>
    <submittedName>
        <fullName evidence="10">Gag-pol fusion protein</fullName>
    </submittedName>
</protein>
<comment type="caution">
    <text evidence="10">The sequence shown here is derived from an EMBL/GenBank/DDBJ whole genome shotgun (WGS) entry which is preliminary data.</text>
</comment>
<dbReference type="CDD" id="cd09274">
    <property type="entry name" value="RNase_HI_RT_Ty3"/>
    <property type="match status" value="1"/>
</dbReference>
<dbReference type="InterPro" id="IPR050951">
    <property type="entry name" value="Retrovirus_Pol_polyprotein"/>
</dbReference>
<dbReference type="Gene3D" id="3.10.20.370">
    <property type="match status" value="1"/>
</dbReference>
<dbReference type="Gene3D" id="3.30.70.270">
    <property type="match status" value="2"/>
</dbReference>
<keyword evidence="7" id="KW-0695">RNA-directed DNA polymerase</keyword>
<evidence type="ECO:0000256" key="4">
    <source>
        <dbReference type="ARBA" id="ARBA00022722"/>
    </source>
</evidence>
<dbReference type="GO" id="GO:0003964">
    <property type="term" value="F:RNA-directed DNA polymerase activity"/>
    <property type="evidence" value="ECO:0007669"/>
    <property type="project" value="UniProtKB-KW"/>
</dbReference>
<evidence type="ECO:0000313" key="10">
    <source>
        <dbReference type="EMBL" id="OWZ00561.1"/>
    </source>
</evidence>
<evidence type="ECO:0000256" key="7">
    <source>
        <dbReference type="ARBA" id="ARBA00022918"/>
    </source>
</evidence>
<keyword evidence="4" id="KW-0540">Nuclease</keyword>
<evidence type="ECO:0000256" key="3">
    <source>
        <dbReference type="ARBA" id="ARBA00022695"/>
    </source>
</evidence>
<dbReference type="GO" id="GO:0004519">
    <property type="term" value="F:endonuclease activity"/>
    <property type="evidence" value="ECO:0007669"/>
    <property type="project" value="UniProtKB-KW"/>
</dbReference>
<dbReference type="InterPro" id="IPR043128">
    <property type="entry name" value="Rev_trsase/Diguanyl_cyclase"/>
</dbReference>
<dbReference type="PROSITE" id="PS50878">
    <property type="entry name" value="RT_POL"/>
    <property type="match status" value="1"/>
</dbReference>
<sequence>MLPTTVTEVQNGRTWIPAVNSSEERVKLPSKKILGTWVPLDEDVAVLEVNGELEHSKVRSWLNELGDSHTPLDNEDEVQIGIEDEGSRRLVIRLLRAYRGLMTNIGACPPATKVHVEHHIDTGDAAPIMLKRRRQAQTEDTVVEDNVKSMLSSGVIEEGTGALSEEENGEVRFCVDYRALNKITRKDVYPLPRIDEMLDTLGGALRFTKLDLRAGYWQVVRVAPKDKEKTAFTTKGGLYQFVRMPFGLTNAPSTFQRLMNSVLRGLTWITCLVYADDIAIYTRGGIEHHLVQLACVLQRLHVSEAGMTLKLKKCHFAMRSMDYLGHELSAESVRPLDRLINAVRDFPTPVDAKETRRDLYTSRNFGTLMAPLTKLLRKDGEFTWNEDQTRGFEQIKSILTTKPLLLYPDFSRPFRLFTDASVVGLGACWMQDHGSGYQPIAYASKVLSMTESKNGISELECLSVVWSIKLFRPYLYGRKFTIITDHAALKWHMSSPNLTGKLRRWALILQEMDFDIEYRPGNTNVVADALSSAPAAILTTTAFGESDAYAKSADTNRGRDDGDDVSGS</sequence>
<dbReference type="OrthoDB" id="427924at2759"/>
<evidence type="ECO:0000256" key="5">
    <source>
        <dbReference type="ARBA" id="ARBA00022759"/>
    </source>
</evidence>
<dbReference type="CDD" id="cd01647">
    <property type="entry name" value="RT_LTR"/>
    <property type="match status" value="1"/>
</dbReference>
<evidence type="ECO:0000313" key="11">
    <source>
        <dbReference type="Proteomes" id="UP000198211"/>
    </source>
</evidence>
<evidence type="ECO:0000256" key="8">
    <source>
        <dbReference type="SAM" id="MobiDB-lite"/>
    </source>
</evidence>
<dbReference type="FunFam" id="3.10.10.10:FF:000007">
    <property type="entry name" value="Retrovirus-related Pol polyprotein from transposon 17.6-like Protein"/>
    <property type="match status" value="1"/>
</dbReference>
<dbReference type="InterPro" id="IPR041373">
    <property type="entry name" value="RT_RNaseH"/>
</dbReference>
<name>A0A225V524_9STRA</name>
<keyword evidence="6" id="KW-0378">Hydrolase</keyword>
<keyword evidence="3" id="KW-0548">Nucleotidyltransferase</keyword>
<dbReference type="GO" id="GO:0008233">
    <property type="term" value="F:peptidase activity"/>
    <property type="evidence" value="ECO:0007669"/>
    <property type="project" value="UniProtKB-KW"/>
</dbReference>
<gene>
    <name evidence="10" type="ORF">PHMEG_00028216</name>
</gene>